<dbReference type="GO" id="GO:0003964">
    <property type="term" value="F:RNA-directed DNA polymerase activity"/>
    <property type="evidence" value="ECO:0007669"/>
    <property type="project" value="UniProtKB-KW"/>
</dbReference>
<evidence type="ECO:0000313" key="2">
    <source>
        <dbReference type="EMBL" id="GFB20154.1"/>
    </source>
</evidence>
<feature type="compositionally biased region" description="Basic and acidic residues" evidence="1">
    <location>
        <begin position="55"/>
        <end position="66"/>
    </location>
</feature>
<keyword evidence="2" id="KW-0695">RNA-directed DNA polymerase</keyword>
<dbReference type="EMBL" id="BKCJ010574149">
    <property type="protein sequence ID" value="GFB20154.1"/>
    <property type="molecule type" value="Genomic_DNA"/>
</dbReference>
<protein>
    <submittedName>
        <fullName evidence="2">Reverse transcriptase domain-containing protein</fullName>
    </submittedName>
</protein>
<accession>A0A699L2B4</accession>
<dbReference type="AlphaFoldDB" id="A0A699L2B4"/>
<evidence type="ECO:0000256" key="1">
    <source>
        <dbReference type="SAM" id="MobiDB-lite"/>
    </source>
</evidence>
<name>A0A699L2B4_TANCI</name>
<dbReference type="PANTHER" id="PTHR33067:SF9">
    <property type="entry name" value="RNA-DIRECTED DNA POLYMERASE"/>
    <property type="match status" value="1"/>
</dbReference>
<feature type="region of interest" description="Disordered" evidence="1">
    <location>
        <begin position="43"/>
        <end position="84"/>
    </location>
</feature>
<keyword evidence="2" id="KW-0548">Nucleotidyltransferase</keyword>
<gene>
    <name evidence="2" type="ORF">Tci_692125</name>
</gene>
<dbReference type="PANTHER" id="PTHR33067">
    <property type="entry name" value="RNA-DIRECTED DNA POLYMERASE-RELATED"/>
    <property type="match status" value="1"/>
</dbReference>
<organism evidence="2">
    <name type="scientific">Tanacetum cinerariifolium</name>
    <name type="common">Dalmatian daisy</name>
    <name type="synonym">Chrysanthemum cinerariifolium</name>
    <dbReference type="NCBI Taxonomy" id="118510"/>
    <lineage>
        <taxon>Eukaryota</taxon>
        <taxon>Viridiplantae</taxon>
        <taxon>Streptophyta</taxon>
        <taxon>Embryophyta</taxon>
        <taxon>Tracheophyta</taxon>
        <taxon>Spermatophyta</taxon>
        <taxon>Magnoliopsida</taxon>
        <taxon>eudicotyledons</taxon>
        <taxon>Gunneridae</taxon>
        <taxon>Pentapetalae</taxon>
        <taxon>asterids</taxon>
        <taxon>campanulids</taxon>
        <taxon>Asterales</taxon>
        <taxon>Asteraceae</taxon>
        <taxon>Asteroideae</taxon>
        <taxon>Anthemideae</taxon>
        <taxon>Anthemidinae</taxon>
        <taxon>Tanacetum</taxon>
    </lineage>
</organism>
<sequence length="382" mass="42883">MWSILGSFFQNQASTSGTLPSNTIPNPKGEMKAITTRSGIAYEGPLIPANPSPKKVVERETEETTNKEQTNFQGSTTHIQPPVVPIPEPNVLKTLPKLNIPHPLRFNDQKLREKATNQKEKFFQIIQELNFNISFADALLLMPKFTSTVNSLLANKDRLFELAKIPLNENCSAMLLKNLLEKLGDLGKFHFLTDFVVVDFEADPRVPLILRRSFLSTGRALIDVYGKEITLWVNDKAVAFNLNKTMRYSSTYDDMSVNRIDVIDVAREEYAQEMLGFSKNSSGGNPTSTFEPIIFDSSPSLTPFGDICLIEKLLNDDPFQLAPMDLKQGELTKAKSSIEEPPELKLKYLPSHLEHAYLEGADQLPVIISKDLKVDEKEALLK</sequence>
<feature type="non-terminal residue" evidence="2">
    <location>
        <position position="382"/>
    </location>
</feature>
<reference evidence="2" key="1">
    <citation type="journal article" date="2019" name="Sci. Rep.">
        <title>Draft genome of Tanacetum cinerariifolium, the natural source of mosquito coil.</title>
        <authorList>
            <person name="Yamashiro T."/>
            <person name="Shiraishi A."/>
            <person name="Satake H."/>
            <person name="Nakayama K."/>
        </authorList>
    </citation>
    <scope>NUCLEOTIDE SEQUENCE</scope>
</reference>
<proteinExistence type="predicted"/>
<comment type="caution">
    <text evidence="2">The sequence shown here is derived from an EMBL/GenBank/DDBJ whole genome shotgun (WGS) entry which is preliminary data.</text>
</comment>
<keyword evidence="2" id="KW-0808">Transferase</keyword>